<feature type="signal peptide" evidence="1">
    <location>
        <begin position="1"/>
        <end position="21"/>
    </location>
</feature>
<dbReference type="Proteomes" id="UP000298652">
    <property type="component" value="Chromosome 3"/>
</dbReference>
<dbReference type="InterPro" id="IPR044816">
    <property type="entry name" value="BURP"/>
</dbReference>
<gene>
    <name evidence="3" type="ORF">SEVIR_3G396700v2</name>
</gene>
<protein>
    <recommendedName>
        <fullName evidence="2">BURP domain-containing protein</fullName>
    </recommendedName>
</protein>
<evidence type="ECO:0000313" key="3">
    <source>
        <dbReference type="EMBL" id="TKW29472.1"/>
    </source>
</evidence>
<name>A0A4U6VKF9_SETVI</name>
<dbReference type="PROSITE" id="PS51277">
    <property type="entry name" value="BURP"/>
    <property type="match status" value="1"/>
</dbReference>
<accession>A0A4U6VKF9</accession>
<dbReference type="InterPro" id="IPR004873">
    <property type="entry name" value="BURP_dom"/>
</dbReference>
<dbReference type="PANTHER" id="PTHR31236:SF24">
    <property type="entry name" value="BURP DOMAIN PROTEIN RD22"/>
    <property type="match status" value="1"/>
</dbReference>
<evidence type="ECO:0000256" key="1">
    <source>
        <dbReference type="SAM" id="SignalP"/>
    </source>
</evidence>
<feature type="domain" description="BURP" evidence="2">
    <location>
        <begin position="91"/>
        <end position="311"/>
    </location>
</feature>
<dbReference type="Gramene" id="TKW29472">
    <property type="protein sequence ID" value="TKW29472"/>
    <property type="gene ID" value="SEVIR_3G396700v2"/>
</dbReference>
<evidence type="ECO:0000259" key="2">
    <source>
        <dbReference type="PROSITE" id="PS51277"/>
    </source>
</evidence>
<dbReference type="AlphaFoldDB" id="A0A4U6VKF9"/>
<dbReference type="Pfam" id="PF03181">
    <property type="entry name" value="BURP"/>
    <property type="match status" value="1"/>
</dbReference>
<dbReference type="PANTHER" id="PTHR31236">
    <property type="entry name" value="BURP DOMAIN PROTEIN USPL1-LIKE"/>
    <property type="match status" value="1"/>
</dbReference>
<sequence>MHPSTLLLIVVVSAGAAVVLGHPATTNTLAAQFWQKALPGTTMPDAIADLVKNGIDHSPLVEHYSAPPSISVCIMFNSACNPLTVAETGIFFHEAQLRPGSAMTLSFPAEAETAILPHGVAEKVPFGNLGDVLATFNIPAGSAEATQVRDTLSRCQEPPVAGEVKSCTTSLESTVRSAMDMLGTVVNDGGQQGVWAATSELPRGGLPRQPYVVQGVAPLDGERYVSCHKVPFPYAVYQCHIAGTMGYRAYVVSLSGLRGGGRPAASMLAFCHVDTSSWNPAHPAFEILNTRPGGSPVCHFMPYGDLAFVKKAGRAY</sequence>
<reference evidence="3" key="1">
    <citation type="submission" date="2019-03" db="EMBL/GenBank/DDBJ databases">
        <title>WGS assembly of Setaria viridis.</title>
        <authorList>
            <person name="Huang P."/>
            <person name="Jenkins J."/>
            <person name="Grimwood J."/>
            <person name="Barry K."/>
            <person name="Healey A."/>
            <person name="Mamidi S."/>
            <person name="Sreedasyam A."/>
            <person name="Shu S."/>
            <person name="Feldman M."/>
            <person name="Wu J."/>
            <person name="Yu Y."/>
            <person name="Chen C."/>
            <person name="Johnson J."/>
            <person name="Rokhsar D."/>
            <person name="Baxter I."/>
            <person name="Schmutz J."/>
            <person name="Brutnell T."/>
            <person name="Kellogg E."/>
        </authorList>
    </citation>
    <scope>NUCLEOTIDE SEQUENCE [LARGE SCALE GENOMIC DNA]</scope>
</reference>
<evidence type="ECO:0000313" key="4">
    <source>
        <dbReference type="Proteomes" id="UP000298652"/>
    </source>
</evidence>
<proteinExistence type="predicted"/>
<keyword evidence="4" id="KW-1185">Reference proteome</keyword>
<feature type="chain" id="PRO_5020930737" description="BURP domain-containing protein" evidence="1">
    <location>
        <begin position="22"/>
        <end position="316"/>
    </location>
</feature>
<dbReference type="EMBL" id="CM016554">
    <property type="protein sequence ID" value="TKW29472.1"/>
    <property type="molecule type" value="Genomic_DNA"/>
</dbReference>
<organism evidence="3 4">
    <name type="scientific">Setaria viridis</name>
    <name type="common">Green bristlegrass</name>
    <name type="synonym">Setaria italica subsp. viridis</name>
    <dbReference type="NCBI Taxonomy" id="4556"/>
    <lineage>
        <taxon>Eukaryota</taxon>
        <taxon>Viridiplantae</taxon>
        <taxon>Streptophyta</taxon>
        <taxon>Embryophyta</taxon>
        <taxon>Tracheophyta</taxon>
        <taxon>Spermatophyta</taxon>
        <taxon>Magnoliopsida</taxon>
        <taxon>Liliopsida</taxon>
        <taxon>Poales</taxon>
        <taxon>Poaceae</taxon>
        <taxon>PACMAD clade</taxon>
        <taxon>Panicoideae</taxon>
        <taxon>Panicodae</taxon>
        <taxon>Paniceae</taxon>
        <taxon>Cenchrinae</taxon>
        <taxon>Setaria</taxon>
    </lineage>
</organism>
<dbReference type="OMA" id="EMKACTM"/>
<dbReference type="SMART" id="SM01045">
    <property type="entry name" value="BURP"/>
    <property type="match status" value="1"/>
</dbReference>
<keyword evidence="1" id="KW-0732">Signal</keyword>